<protein>
    <submittedName>
        <fullName evidence="1">Uncharacterized protein</fullName>
    </submittedName>
</protein>
<name>A0A397TXU3_9GLOM</name>
<sequence length="261" mass="29426">MVSFLSPISKFSCIASRALRPRALLPAVFFSSITTLFDDTFKESREIVKNLLKEQGFTGILSTTSSIFNKNDLQALKVNFKPALKYGVLPCDIKDLEFDVESLKEISDNHIKAFLIDLHEVIKNLGYYESTEEAATETLITNLLVRVTDMHCYPLRVRTHPQCKLYISGEPYVSATPEFAVNRKNITMIVVEQDKQLKNTALIPSKCFGEAQLVAEMLASGSENMRQIARQNGVISDQIIFGIRAISSYFTFYETVIPAEY</sequence>
<evidence type="ECO:0000313" key="1">
    <source>
        <dbReference type="EMBL" id="RIB01637.1"/>
    </source>
</evidence>
<comment type="caution">
    <text evidence="1">The sequence shown here is derived from an EMBL/GenBank/DDBJ whole genome shotgun (WGS) entry which is preliminary data.</text>
</comment>
<proteinExistence type="predicted"/>
<gene>
    <name evidence="1" type="ORF">C2G38_2150361</name>
</gene>
<keyword evidence="2" id="KW-1185">Reference proteome</keyword>
<evidence type="ECO:0000313" key="2">
    <source>
        <dbReference type="Proteomes" id="UP000266673"/>
    </source>
</evidence>
<accession>A0A397TXU3</accession>
<organism evidence="1 2">
    <name type="scientific">Gigaspora rosea</name>
    <dbReference type="NCBI Taxonomy" id="44941"/>
    <lineage>
        <taxon>Eukaryota</taxon>
        <taxon>Fungi</taxon>
        <taxon>Fungi incertae sedis</taxon>
        <taxon>Mucoromycota</taxon>
        <taxon>Glomeromycotina</taxon>
        <taxon>Glomeromycetes</taxon>
        <taxon>Diversisporales</taxon>
        <taxon>Gigasporaceae</taxon>
        <taxon>Gigaspora</taxon>
    </lineage>
</organism>
<dbReference type="Proteomes" id="UP000266673">
    <property type="component" value="Unassembled WGS sequence"/>
</dbReference>
<reference evidence="1 2" key="1">
    <citation type="submission" date="2018-06" db="EMBL/GenBank/DDBJ databases">
        <title>Comparative genomics reveals the genomic features of Rhizophagus irregularis, R. cerebriforme, R. diaphanum and Gigaspora rosea, and their symbiotic lifestyle signature.</title>
        <authorList>
            <person name="Morin E."/>
            <person name="San Clemente H."/>
            <person name="Chen E.C.H."/>
            <person name="De La Providencia I."/>
            <person name="Hainaut M."/>
            <person name="Kuo A."/>
            <person name="Kohler A."/>
            <person name="Murat C."/>
            <person name="Tang N."/>
            <person name="Roy S."/>
            <person name="Loubradou J."/>
            <person name="Henrissat B."/>
            <person name="Grigoriev I.V."/>
            <person name="Corradi N."/>
            <person name="Roux C."/>
            <person name="Martin F.M."/>
        </authorList>
    </citation>
    <scope>NUCLEOTIDE SEQUENCE [LARGE SCALE GENOMIC DNA]</scope>
    <source>
        <strain evidence="1 2">DAOM 194757</strain>
    </source>
</reference>
<dbReference type="OrthoDB" id="2405564at2759"/>
<dbReference type="EMBL" id="QKWP01003017">
    <property type="protein sequence ID" value="RIB01637.1"/>
    <property type="molecule type" value="Genomic_DNA"/>
</dbReference>
<dbReference type="AlphaFoldDB" id="A0A397TXU3"/>